<name>A0ABN8S207_9CNID</name>
<sequence length="592" mass="66409">MTTCFQDLKQVEGKNSDLIESPPEKIGEVNDGGIGKIKQAGGDDAYVFDVDARVMQIGRENGIFIGSMDTIPASLSGTDDEGEKAPTLKEYFKPDGLLRVGRSRCCFPDCKNDHLVQLLVCKNQKTRETLDISENYYIAVTIARNDGQLSYPVDCDYMRIKTETEKGLKLSMAGVAGFLFRFYEPNTKYLVTFALKTGPTTKKSKKKRKKQQSLWKTVSELTIQLETGSRQCNSRKHRKALATRNVTPQSELEPASLTEEGMELFRRSMWVMKELQSLRDNARWTDFNNRANELLLSYSDTDTIVAIKLEQSVAACYKNDLEPSLQLIDESFSLMSGATNRRLLAGRGHGYRAGVKRRQGSLGEAQQDVQLAEQNIRACHTGLDASFIVYERASVLLDFIGRLSQRSPKQVEEALRNLEKCIDVCLSVEMQDEELYVKKHHFAFIKIAMLLLDCRTEAARERVLSEEFIAKGEKCLKTLETKYWSQIAEGVKVQFYLASSDLEYRKGNYQSAENFASLAKDRAVHLGFNTEISHAQERLDHMRVVTLGAHNASPSYVAGGASASEGEYGDISSDISLSGSESDWQKILKATD</sequence>
<dbReference type="EMBL" id="CALNXK010000433">
    <property type="protein sequence ID" value="CAH3185578.1"/>
    <property type="molecule type" value="Genomic_DNA"/>
</dbReference>
<evidence type="ECO:0000313" key="2">
    <source>
        <dbReference type="Proteomes" id="UP001159405"/>
    </source>
</evidence>
<accession>A0ABN8S207</accession>
<protein>
    <submittedName>
        <fullName evidence="1">Uncharacterized protein</fullName>
    </submittedName>
</protein>
<gene>
    <name evidence="1" type="ORF">PLOB_00033022</name>
</gene>
<dbReference type="Proteomes" id="UP001159405">
    <property type="component" value="Unassembled WGS sequence"/>
</dbReference>
<keyword evidence="2" id="KW-1185">Reference proteome</keyword>
<comment type="caution">
    <text evidence="1">The sequence shown here is derived from an EMBL/GenBank/DDBJ whole genome shotgun (WGS) entry which is preliminary data.</text>
</comment>
<proteinExistence type="predicted"/>
<evidence type="ECO:0000313" key="1">
    <source>
        <dbReference type="EMBL" id="CAH3185578.1"/>
    </source>
</evidence>
<reference evidence="1 2" key="1">
    <citation type="submission" date="2022-05" db="EMBL/GenBank/DDBJ databases">
        <authorList>
            <consortium name="Genoscope - CEA"/>
            <person name="William W."/>
        </authorList>
    </citation>
    <scope>NUCLEOTIDE SEQUENCE [LARGE SCALE GENOMIC DNA]</scope>
</reference>
<organism evidence="1 2">
    <name type="scientific">Porites lobata</name>
    <dbReference type="NCBI Taxonomy" id="104759"/>
    <lineage>
        <taxon>Eukaryota</taxon>
        <taxon>Metazoa</taxon>
        <taxon>Cnidaria</taxon>
        <taxon>Anthozoa</taxon>
        <taxon>Hexacorallia</taxon>
        <taxon>Scleractinia</taxon>
        <taxon>Fungiina</taxon>
        <taxon>Poritidae</taxon>
        <taxon>Porites</taxon>
    </lineage>
</organism>